<feature type="domain" description="Bacterial bifunctional deaminase-reductase C-terminal" evidence="1">
    <location>
        <begin position="4"/>
        <end position="194"/>
    </location>
</feature>
<evidence type="ECO:0000313" key="2">
    <source>
        <dbReference type="EMBL" id="GAA1530540.1"/>
    </source>
</evidence>
<dbReference type="EMBL" id="BAAALY010000002">
    <property type="protein sequence ID" value="GAA1530540.1"/>
    <property type="molecule type" value="Genomic_DNA"/>
</dbReference>
<dbReference type="Pfam" id="PF01872">
    <property type="entry name" value="RibD_C"/>
    <property type="match status" value="1"/>
</dbReference>
<organism evidence="2 3">
    <name type="scientific">Brevibacterium picturae</name>
    <dbReference type="NCBI Taxonomy" id="260553"/>
    <lineage>
        <taxon>Bacteria</taxon>
        <taxon>Bacillati</taxon>
        <taxon>Actinomycetota</taxon>
        <taxon>Actinomycetes</taxon>
        <taxon>Micrococcales</taxon>
        <taxon>Brevibacteriaceae</taxon>
        <taxon>Brevibacterium</taxon>
    </lineage>
</organism>
<gene>
    <name evidence="2" type="ORF">GCM10009691_03050</name>
</gene>
<name>A0ABP4LS76_9MICO</name>
<dbReference type="PANTHER" id="PTHR38011:SF12">
    <property type="entry name" value="BIFUNCTIONAL DEAMINASE-REDUCTASE DOMAIN PROTEIN"/>
    <property type="match status" value="1"/>
</dbReference>
<dbReference type="PANTHER" id="PTHR38011">
    <property type="entry name" value="DIHYDROFOLATE REDUCTASE FAMILY PROTEIN (AFU_ORTHOLOGUE AFUA_8G06820)"/>
    <property type="match status" value="1"/>
</dbReference>
<dbReference type="SUPFAM" id="SSF53597">
    <property type="entry name" value="Dihydrofolate reductase-like"/>
    <property type="match status" value="1"/>
</dbReference>
<accession>A0ABP4LS76</accession>
<evidence type="ECO:0000259" key="1">
    <source>
        <dbReference type="Pfam" id="PF01872"/>
    </source>
</evidence>
<dbReference type="Proteomes" id="UP001501791">
    <property type="component" value="Unassembled WGS sequence"/>
</dbReference>
<keyword evidence="3" id="KW-1185">Reference proteome</keyword>
<dbReference type="RefSeq" id="WP_346035078.1">
    <property type="nucleotide sequence ID" value="NZ_BAAALY010000002.1"/>
</dbReference>
<dbReference type="InterPro" id="IPR050765">
    <property type="entry name" value="Riboflavin_Biosynth_HTPR"/>
</dbReference>
<dbReference type="InterPro" id="IPR024072">
    <property type="entry name" value="DHFR-like_dom_sf"/>
</dbReference>
<protein>
    <submittedName>
        <fullName evidence="2">Dihydrofolate reductase family protein</fullName>
    </submittedName>
</protein>
<comment type="caution">
    <text evidence="2">The sequence shown here is derived from an EMBL/GenBank/DDBJ whole genome shotgun (WGS) entry which is preliminary data.</text>
</comment>
<reference evidence="3" key="1">
    <citation type="journal article" date="2019" name="Int. J. Syst. Evol. Microbiol.">
        <title>The Global Catalogue of Microorganisms (GCM) 10K type strain sequencing project: providing services to taxonomists for standard genome sequencing and annotation.</title>
        <authorList>
            <consortium name="The Broad Institute Genomics Platform"/>
            <consortium name="The Broad Institute Genome Sequencing Center for Infectious Disease"/>
            <person name="Wu L."/>
            <person name="Ma J."/>
        </authorList>
    </citation>
    <scope>NUCLEOTIDE SEQUENCE [LARGE SCALE GENOMIC DNA]</scope>
    <source>
        <strain evidence="3">JCM 13319</strain>
    </source>
</reference>
<dbReference type="InterPro" id="IPR002734">
    <property type="entry name" value="RibDG_C"/>
</dbReference>
<evidence type="ECO:0000313" key="3">
    <source>
        <dbReference type="Proteomes" id="UP001501791"/>
    </source>
</evidence>
<dbReference type="Gene3D" id="3.40.430.10">
    <property type="entry name" value="Dihydrofolate Reductase, subunit A"/>
    <property type="match status" value="1"/>
</dbReference>
<proteinExistence type="predicted"/>
<sequence>MSIVSADISMSLDGYVTGPDPNLENGLGIGGEAIQQWVFDSHDSPADRQILENPGRPPGAVIMGRRTFDFVDGSHGWDDATDYAYDDTKTAQPPVFVVTHSVPEQTRHTKGFTFVTGGILAAVNAARREAGDQETVIMGGADVIAQSLAAGLVDELRIHLSPVLMGSGTRLFDRIDERLLLTQTDAVATPNATHLMYGVR</sequence>